<dbReference type="Pfam" id="PF12691">
    <property type="entry name" value="Phage_tail_terminator_6"/>
    <property type="match status" value="1"/>
</dbReference>
<evidence type="ECO:0000313" key="1">
    <source>
        <dbReference type="EMBL" id="QKN87598.1"/>
    </source>
</evidence>
<proteinExistence type="predicted"/>
<dbReference type="EMBL" id="MT451981">
    <property type="protein sequence ID" value="QKN87598.1"/>
    <property type="molecule type" value="Genomic_DNA"/>
</dbReference>
<dbReference type="RefSeq" id="YP_010756307.1">
    <property type="nucleotide sequence ID" value="NC_073486.1"/>
</dbReference>
<dbReference type="KEGG" id="vg:80026063"/>
<protein>
    <recommendedName>
        <fullName evidence="3">Tail terminator</fullName>
    </recommendedName>
</protein>
<dbReference type="InterPro" id="IPR024411">
    <property type="entry name" value="Tail_terminator_phage"/>
</dbReference>
<dbReference type="Proteomes" id="UP000509608">
    <property type="component" value="Segment"/>
</dbReference>
<dbReference type="GeneID" id="80026063"/>
<accession>A0A6M9Z4C4</accession>
<sequence length="144" mass="15731">MSYTTDIVEGLAELLDEQGLGVYGPLDKPYPSDGTAIVIGFMPAVPDPVICLTPYPVEDTGGTDAITAVQVRMRAGRDPRKVYALADAVCDLLHGREHFRLRGVPVALMWRQSEAQLGLDSNGRMEMSANYYARTTRPGPNAYE</sequence>
<organism evidence="1 2">
    <name type="scientific">Streptomyces phage Vondra</name>
    <dbReference type="NCBI Taxonomy" id="2736273"/>
    <lineage>
        <taxon>Viruses</taxon>
        <taxon>Duplodnaviria</taxon>
        <taxon>Heunggongvirae</taxon>
        <taxon>Uroviricota</taxon>
        <taxon>Caudoviricetes</taxon>
        <taxon>Ignaciovirus</taxon>
        <taxon>Ignaciovirus vondra</taxon>
    </lineage>
</organism>
<name>A0A6M9Z4C4_9CAUD</name>
<evidence type="ECO:0008006" key="3">
    <source>
        <dbReference type="Google" id="ProtNLM"/>
    </source>
</evidence>
<reference evidence="1 2" key="1">
    <citation type="submission" date="2020-05" db="EMBL/GenBank/DDBJ databases">
        <authorList>
            <person name="Vondra J.M."/>
            <person name="Stovall M.A."/>
            <person name="Menchaca C."/>
            <person name="Bhuiyan S."/>
            <person name="Subhayu N."/>
            <person name="Hughes L.E."/>
            <person name="Garlena R.A."/>
            <person name="Russell D.A."/>
            <person name="Pope W.H."/>
            <person name="Jacobs-Sera D."/>
            <person name="Hatfull G.F."/>
        </authorList>
    </citation>
    <scope>NUCLEOTIDE SEQUENCE [LARGE SCALE GENOMIC DNA]</scope>
</reference>
<keyword evidence="2" id="KW-1185">Reference proteome</keyword>
<evidence type="ECO:0000313" key="2">
    <source>
        <dbReference type="Proteomes" id="UP000509608"/>
    </source>
</evidence>
<gene>
    <name evidence="1" type="primary">13</name>
    <name evidence="1" type="ORF">SEA_VONDRA_13</name>
</gene>